<comment type="function">
    <text evidence="18">Phospholipid scramblase involved in autophagy. Cycles between the preautophagosomal structure/phagophore assembly site (PAS) and the cytoplasmic vesicle pool and supplies membrane for the growing autophagosome. Lipid scramblase activity plays a key role in preautophagosomal structure/phagophore assembly by distributing the phospholipids that arrive through ATG2 from the cytoplasmic to the luminal leaflet of the bilayer, thereby driving autophagosomal membrane expansion.</text>
</comment>
<feature type="compositionally biased region" description="Polar residues" evidence="19">
    <location>
        <begin position="1"/>
        <end position="10"/>
    </location>
</feature>
<evidence type="ECO:0000256" key="10">
    <source>
        <dbReference type="ARBA" id="ARBA00023006"/>
    </source>
</evidence>
<evidence type="ECO:0000256" key="9">
    <source>
        <dbReference type="ARBA" id="ARBA00022989"/>
    </source>
</evidence>
<dbReference type="GO" id="GO:0034497">
    <property type="term" value="P:protein localization to phagophore assembly site"/>
    <property type="evidence" value="ECO:0007669"/>
    <property type="project" value="TreeGrafter"/>
</dbReference>
<evidence type="ECO:0000256" key="5">
    <source>
        <dbReference type="ARBA" id="ARBA00006185"/>
    </source>
</evidence>
<evidence type="ECO:0000256" key="1">
    <source>
        <dbReference type="ARBA" id="ARBA00004439"/>
    </source>
</evidence>
<evidence type="ECO:0000256" key="17">
    <source>
        <dbReference type="ARBA" id="ARBA00024631"/>
    </source>
</evidence>
<reference evidence="20" key="1">
    <citation type="submission" date="2016-04" db="EMBL/GenBank/DDBJ databases">
        <authorList>
            <person name="Evans L.H."/>
            <person name="Alamgir A."/>
            <person name="Owens N."/>
            <person name="Weber N.D."/>
            <person name="Virtaneva K."/>
            <person name="Barbian K."/>
            <person name="Babar A."/>
            <person name="Rosenke K."/>
        </authorList>
    </citation>
    <scope>NUCLEOTIDE SEQUENCE [LARGE SCALE GENOMIC DNA]</scope>
    <source>
        <strain evidence="20">CBS 101.48</strain>
    </source>
</reference>
<comment type="catalytic activity">
    <reaction evidence="17">
        <text>a 1,2-diacyl-sn-glycero-3-phosphocholine(in) = a 1,2-diacyl-sn-glycero-3-phosphocholine(out)</text>
        <dbReference type="Rhea" id="RHEA:38571"/>
        <dbReference type="ChEBI" id="CHEBI:57643"/>
    </reaction>
</comment>
<gene>
    <name evidence="20" type="primary">ABSGL_06445.1 scaffold 8356</name>
</gene>
<dbReference type="GO" id="GO:0005789">
    <property type="term" value="C:endoplasmic reticulum membrane"/>
    <property type="evidence" value="ECO:0007669"/>
    <property type="project" value="UniProtKB-SubCell"/>
</dbReference>
<dbReference type="STRING" id="4829.A0A163JNY9"/>
<evidence type="ECO:0000256" key="6">
    <source>
        <dbReference type="ARBA" id="ARBA00018074"/>
    </source>
</evidence>
<evidence type="ECO:0000256" key="11">
    <source>
        <dbReference type="ARBA" id="ARBA00023034"/>
    </source>
</evidence>
<proteinExistence type="inferred from homology"/>
<comment type="similarity">
    <text evidence="5 18">Belongs to the ATG9 family.</text>
</comment>
<feature type="region of interest" description="Disordered" evidence="19">
    <location>
        <begin position="76"/>
        <end position="113"/>
    </location>
</feature>
<keyword evidence="12 18" id="KW-0445">Lipid transport</keyword>
<keyword evidence="7 18" id="KW-0813">Transport</keyword>
<feature type="transmembrane region" description="Helical" evidence="18">
    <location>
        <begin position="444"/>
        <end position="466"/>
    </location>
</feature>
<feature type="region of interest" description="Disordered" evidence="19">
    <location>
        <begin position="1"/>
        <end position="36"/>
    </location>
</feature>
<dbReference type="GO" id="GO:0006869">
    <property type="term" value="P:lipid transport"/>
    <property type="evidence" value="ECO:0007669"/>
    <property type="project" value="UniProtKB-KW"/>
</dbReference>
<evidence type="ECO:0000256" key="12">
    <source>
        <dbReference type="ARBA" id="ARBA00023055"/>
    </source>
</evidence>
<comment type="catalytic activity">
    <reaction evidence="14">
        <text>a 1,2-diacyl-sn-glycero-3-phospho-L-serine(in) = a 1,2-diacyl-sn-glycero-3-phospho-L-serine(out)</text>
        <dbReference type="Rhea" id="RHEA:38663"/>
        <dbReference type="ChEBI" id="CHEBI:57262"/>
    </reaction>
</comment>
<comment type="subcellular location">
    <subcellularLocation>
        <location evidence="1">Cytoplasmic vesicle membrane</location>
        <topology evidence="1">Multi-pass membrane protein</topology>
    </subcellularLocation>
    <subcellularLocation>
        <location evidence="2">Endoplasmic reticulum membrane</location>
        <topology evidence="2">Multi-pass membrane protein</topology>
    </subcellularLocation>
    <subcellularLocation>
        <location evidence="4">Golgi apparatus membrane</location>
        <topology evidence="4">Multi-pass membrane protein</topology>
    </subcellularLocation>
    <subcellularLocation>
        <location evidence="3 18">Preautophagosomal structure membrane</location>
        <topology evidence="3 18">Multi-pass membrane protein</topology>
    </subcellularLocation>
</comment>
<name>A0A163JNY9_ABSGL</name>
<sequence length="824" mass="95614">MTESSLLHSPSSDDELTMDALSTKRQGKRRAKPLSAAQRIHFLPQHGYQQLQQQLSDSDEGDFDLEAPASLLIERQPSLSPQLRHEPSSRKRPMWQQQQQQQQQQEEGHHRPAHVSTFDRTMWRWTNVENMDDFFQKVYNYYQGKGLYCILLARLLNLLVLAFLIFFSTFLVGCVNYSDIPTHHSLSEVLVPHCYSRLSSSTFLFLVMFITWWMWQAIRFLRDIPSLNEMYNFYHHLLEIPDKDMQTVSWQQILGRIVDIRETNPNTARSSPLRLNAHDVANRIMRKDNYMIALFNKDILNITIPLPYLRTKYMFTRDLEWNLSFCVLSYVFDDRGQVRKRFLKAKNRTLLVAGLRRRFVFMALLNLVFTPFILVYLVVHFFFRYFEEFRKNPSEIGSRGYSPFAKWKFREFNELPHLVRARISSSVPIANKYIDQFPKEKTALLARFVAFITGSLAGVLLIVTLFDSEALVNFDITANRTVFFYMGIFGAIFEVSRRMIPDEHLIFEPEVLLREVVEHTHYFPQEWHGQLHTEKVRAHFCQLFDYKVSLFVQELVSVVLTPVILGLSLPASAEQIVDFFREFSVHVDGLGYVCSFAQFDFERHGNVKYGAPTKIDDDYYLSKEGKMEKSFINFKANNPEWEPNDMAGSVYLDRLTAFQNTKRPDHSRKPTPTATDMISSPTSTTKEEEGNAMEQSIRSSDAHQVPADDHPRDEDEEDLMDHSQSPTGFAFQRTHFVPTIHPSSMEFSEPPSSARRPTQLLNQYGVPDGRVPSTLGDSFERPKPGTLSPTNDEDEDDEIVDPNQVPGMMGLLNQFYDLNNQPSV</sequence>
<dbReference type="OrthoDB" id="2020634at2759"/>
<keyword evidence="11" id="KW-0333">Golgi apparatus</keyword>
<comment type="catalytic activity">
    <reaction evidence="15">
        <text>a 1,2-diacyl-sn-glycero-3-phosphoethanolamine(in) = a 1,2-diacyl-sn-glycero-3-phosphoethanolamine(out)</text>
        <dbReference type="Rhea" id="RHEA:38895"/>
        <dbReference type="ChEBI" id="CHEBI:64612"/>
    </reaction>
</comment>
<dbReference type="FunCoup" id="A0A163JNY9">
    <property type="interactions" value="370"/>
</dbReference>
<dbReference type="GO" id="GO:0005776">
    <property type="term" value="C:autophagosome"/>
    <property type="evidence" value="ECO:0007669"/>
    <property type="project" value="TreeGrafter"/>
</dbReference>
<dbReference type="GO" id="GO:0061709">
    <property type="term" value="P:reticulophagy"/>
    <property type="evidence" value="ECO:0007669"/>
    <property type="project" value="TreeGrafter"/>
</dbReference>
<evidence type="ECO:0000256" key="15">
    <source>
        <dbReference type="ARBA" id="ARBA00024615"/>
    </source>
</evidence>
<evidence type="ECO:0000313" key="21">
    <source>
        <dbReference type="Proteomes" id="UP000078561"/>
    </source>
</evidence>
<dbReference type="InParanoid" id="A0A163JNY9"/>
<feature type="compositionally biased region" description="Low complexity" evidence="19">
    <location>
        <begin position="96"/>
        <end position="105"/>
    </location>
</feature>
<feature type="transmembrane region" description="Helical" evidence="18">
    <location>
        <begin position="478"/>
        <end position="495"/>
    </location>
</feature>
<evidence type="ECO:0000256" key="16">
    <source>
        <dbReference type="ARBA" id="ARBA00024621"/>
    </source>
</evidence>
<feature type="region of interest" description="Disordered" evidence="19">
    <location>
        <begin position="741"/>
        <end position="799"/>
    </location>
</feature>
<dbReference type="OMA" id="IPTGECV"/>
<evidence type="ECO:0000256" key="13">
    <source>
        <dbReference type="ARBA" id="ARBA00023136"/>
    </source>
</evidence>
<evidence type="ECO:0000256" key="18">
    <source>
        <dbReference type="RuleBase" id="RU364027"/>
    </source>
</evidence>
<dbReference type="GO" id="GO:0030659">
    <property type="term" value="C:cytoplasmic vesicle membrane"/>
    <property type="evidence" value="ECO:0007669"/>
    <property type="project" value="UniProtKB-SubCell"/>
</dbReference>
<feature type="transmembrane region" description="Helical" evidence="18">
    <location>
        <begin position="359"/>
        <end position="383"/>
    </location>
</feature>
<dbReference type="GO" id="GO:0000422">
    <property type="term" value="P:autophagy of mitochondrion"/>
    <property type="evidence" value="ECO:0007669"/>
    <property type="project" value="TreeGrafter"/>
</dbReference>
<dbReference type="Pfam" id="PF04109">
    <property type="entry name" value="ATG9"/>
    <property type="match status" value="1"/>
</dbReference>
<feature type="region of interest" description="Disordered" evidence="19">
    <location>
        <begin position="658"/>
        <end position="726"/>
    </location>
</feature>
<accession>A0A163JNY9</accession>
<dbReference type="Proteomes" id="UP000078561">
    <property type="component" value="Unassembled WGS sequence"/>
</dbReference>
<dbReference type="PANTHER" id="PTHR13038">
    <property type="entry name" value="APG9 AUTOPHAGY 9"/>
    <property type="match status" value="1"/>
</dbReference>
<dbReference type="GO" id="GO:0034727">
    <property type="term" value="P:piecemeal microautophagy of the nucleus"/>
    <property type="evidence" value="ECO:0007669"/>
    <property type="project" value="TreeGrafter"/>
</dbReference>
<dbReference type="InterPro" id="IPR007241">
    <property type="entry name" value="Autophagy-rel_prot_9"/>
</dbReference>
<feature type="compositionally biased region" description="Polar residues" evidence="19">
    <location>
        <begin position="670"/>
        <end position="684"/>
    </location>
</feature>
<feature type="transmembrane region" description="Helical" evidence="18">
    <location>
        <begin position="198"/>
        <end position="215"/>
    </location>
</feature>
<keyword evidence="13 18" id="KW-0472">Membrane</keyword>
<dbReference type="GO" id="GO:0000139">
    <property type="term" value="C:Golgi membrane"/>
    <property type="evidence" value="ECO:0007669"/>
    <property type="project" value="UniProtKB-SubCell"/>
</dbReference>
<protein>
    <recommendedName>
        <fullName evidence="6 18">Autophagy-related protein 9</fullName>
    </recommendedName>
</protein>
<organism evidence="20">
    <name type="scientific">Absidia glauca</name>
    <name type="common">Pin mould</name>
    <dbReference type="NCBI Taxonomy" id="4829"/>
    <lineage>
        <taxon>Eukaryota</taxon>
        <taxon>Fungi</taxon>
        <taxon>Fungi incertae sedis</taxon>
        <taxon>Mucoromycota</taxon>
        <taxon>Mucoromycotina</taxon>
        <taxon>Mucoromycetes</taxon>
        <taxon>Mucorales</taxon>
        <taxon>Cunninghamellaceae</taxon>
        <taxon>Absidia</taxon>
    </lineage>
</organism>
<feature type="compositionally biased region" description="Low complexity" evidence="19">
    <location>
        <begin position="742"/>
        <end position="753"/>
    </location>
</feature>
<evidence type="ECO:0000256" key="8">
    <source>
        <dbReference type="ARBA" id="ARBA00022692"/>
    </source>
</evidence>
<dbReference type="PANTHER" id="PTHR13038:SF10">
    <property type="entry name" value="AUTOPHAGY-RELATED PROTEIN 9"/>
    <property type="match status" value="1"/>
</dbReference>
<evidence type="ECO:0000256" key="2">
    <source>
        <dbReference type="ARBA" id="ARBA00004477"/>
    </source>
</evidence>
<comment type="catalytic activity">
    <reaction evidence="16">
        <text>a 1,2-diacyl-sn-glycero-3-phospho-(1D-myo-inositol-3-phosphate)(in) = a 1,2-diacyl-sn-glycero-3-phospho-(1D-myo-inositol-3-phosphate)(out)</text>
        <dbReference type="Rhea" id="RHEA:67920"/>
        <dbReference type="ChEBI" id="CHEBI:58088"/>
    </reaction>
</comment>
<keyword evidence="10 18" id="KW-0072">Autophagy</keyword>
<evidence type="ECO:0000256" key="4">
    <source>
        <dbReference type="ARBA" id="ARBA00004653"/>
    </source>
</evidence>
<evidence type="ECO:0000256" key="7">
    <source>
        <dbReference type="ARBA" id="ARBA00022448"/>
    </source>
</evidence>
<evidence type="ECO:0000256" key="14">
    <source>
        <dbReference type="ARBA" id="ARBA00024479"/>
    </source>
</evidence>
<keyword evidence="9 18" id="KW-1133">Transmembrane helix</keyword>
<keyword evidence="8 18" id="KW-0812">Transmembrane</keyword>
<dbReference type="EMBL" id="LT553414">
    <property type="protein sequence ID" value="SAM00722.1"/>
    <property type="molecule type" value="Genomic_DNA"/>
</dbReference>
<evidence type="ECO:0000256" key="3">
    <source>
        <dbReference type="ARBA" id="ARBA00004511"/>
    </source>
</evidence>
<keyword evidence="21" id="KW-1185">Reference proteome</keyword>
<dbReference type="AlphaFoldDB" id="A0A163JNY9"/>
<evidence type="ECO:0000256" key="19">
    <source>
        <dbReference type="SAM" id="MobiDB-lite"/>
    </source>
</evidence>
<dbReference type="GO" id="GO:0034045">
    <property type="term" value="C:phagophore assembly site membrane"/>
    <property type="evidence" value="ECO:0007669"/>
    <property type="project" value="UniProtKB-SubCell"/>
</dbReference>
<feature type="transmembrane region" description="Helical" evidence="18">
    <location>
        <begin position="155"/>
        <end position="178"/>
    </location>
</feature>
<evidence type="ECO:0000313" key="20">
    <source>
        <dbReference type="EMBL" id="SAM00722.1"/>
    </source>
</evidence>